<feature type="transmembrane region" description="Helical" evidence="2">
    <location>
        <begin position="54"/>
        <end position="77"/>
    </location>
</feature>
<gene>
    <name evidence="5" type="primary">LOC108046419</name>
    <name evidence="3" type="synonym">108046419</name>
</gene>
<evidence type="ECO:0000313" key="3">
    <source>
        <dbReference type="EnsemblMetazoa" id="XP_016981569.1"/>
    </source>
</evidence>
<reference evidence="5" key="2">
    <citation type="submission" date="2025-04" db="UniProtKB">
        <authorList>
            <consortium name="RefSeq"/>
        </authorList>
    </citation>
    <scope>IDENTIFICATION</scope>
</reference>
<evidence type="ECO:0000313" key="5">
    <source>
        <dbReference type="RefSeq" id="XP_016981569.1"/>
    </source>
</evidence>
<reference evidence="4" key="1">
    <citation type="journal article" date="2021" name="Elife">
        <title>Highly contiguous assemblies of 101 drosophilid genomes.</title>
        <authorList>
            <person name="Kim B.Y."/>
            <person name="Wang J.R."/>
            <person name="Miller D.E."/>
            <person name="Barmina O."/>
            <person name="Delaney E."/>
            <person name="Thompson A."/>
            <person name="Comeault A.A."/>
            <person name="Peede D."/>
            <person name="D'Agostino E.R."/>
            <person name="Pelaez J."/>
            <person name="Aguilar J.M."/>
            <person name="Haji D."/>
            <person name="Matsunaga T."/>
            <person name="Armstrong E.E."/>
            <person name="Zych M."/>
            <person name="Ogawa Y."/>
            <person name="Stamenkovic-Radak M."/>
            <person name="Jelic M."/>
            <person name="Veselinovic M.S."/>
            <person name="Tanaskovic M."/>
            <person name="Eric P."/>
            <person name="Gao J.J."/>
            <person name="Katoh T.K."/>
            <person name="Toda M.J."/>
            <person name="Watabe H."/>
            <person name="Watada M."/>
            <person name="Davis J.S."/>
            <person name="Moyle L.C."/>
            <person name="Manoli G."/>
            <person name="Bertolini E."/>
            <person name="Kostal V."/>
            <person name="Hawley R.S."/>
            <person name="Takahashi A."/>
            <person name="Jones C.D."/>
            <person name="Price D.K."/>
            <person name="Whiteman N."/>
            <person name="Kopp A."/>
            <person name="Matute D.R."/>
            <person name="Petrov D.A."/>
        </authorList>
    </citation>
    <scope>NUCLEOTIDE SEQUENCE [LARGE SCALE GENOMIC DNA]</scope>
</reference>
<protein>
    <submittedName>
        <fullName evidence="5">Uncharacterized protein LOC108046419</fullName>
    </submittedName>
</protein>
<keyword evidence="4" id="KW-1185">Reference proteome</keyword>
<dbReference type="Proteomes" id="UP001652680">
    <property type="component" value="Unassembled WGS sequence"/>
</dbReference>
<dbReference type="RefSeq" id="XP_016981569.1">
    <property type="nucleotide sequence ID" value="XM_017126080.1"/>
</dbReference>
<dbReference type="EnsemblMetazoa" id="XM_017126080.1">
    <property type="protein sequence ID" value="XP_016981569.1"/>
    <property type="gene ID" value="LOC108046419"/>
</dbReference>
<feature type="region of interest" description="Disordered" evidence="1">
    <location>
        <begin position="102"/>
        <end position="121"/>
    </location>
</feature>
<evidence type="ECO:0000313" key="4">
    <source>
        <dbReference type="Proteomes" id="UP001652680"/>
    </source>
</evidence>
<keyword evidence="2" id="KW-0812">Transmembrane</keyword>
<accession>A0A6P4EXT3</accession>
<reference evidence="3" key="3">
    <citation type="submission" date="2025-05" db="UniProtKB">
        <authorList>
            <consortium name="EnsemblMetazoa"/>
        </authorList>
    </citation>
    <scope>IDENTIFICATION</scope>
</reference>
<organism evidence="5">
    <name type="scientific">Drosophila rhopaloa</name>
    <name type="common">Fruit fly</name>
    <dbReference type="NCBI Taxonomy" id="1041015"/>
    <lineage>
        <taxon>Eukaryota</taxon>
        <taxon>Metazoa</taxon>
        <taxon>Ecdysozoa</taxon>
        <taxon>Arthropoda</taxon>
        <taxon>Hexapoda</taxon>
        <taxon>Insecta</taxon>
        <taxon>Pterygota</taxon>
        <taxon>Neoptera</taxon>
        <taxon>Endopterygota</taxon>
        <taxon>Diptera</taxon>
        <taxon>Brachycera</taxon>
        <taxon>Muscomorpha</taxon>
        <taxon>Ephydroidea</taxon>
        <taxon>Drosophilidae</taxon>
        <taxon>Drosophila</taxon>
        <taxon>Sophophora</taxon>
    </lineage>
</organism>
<feature type="region of interest" description="Disordered" evidence="1">
    <location>
        <begin position="184"/>
        <end position="215"/>
    </location>
</feature>
<evidence type="ECO:0000256" key="2">
    <source>
        <dbReference type="SAM" id="Phobius"/>
    </source>
</evidence>
<name>A0A6P4EXT3_DRORH</name>
<keyword evidence="2" id="KW-1133">Transmembrane helix</keyword>
<dbReference type="GeneID" id="108046419"/>
<proteinExistence type="predicted"/>
<sequence>MGVGNDVLNGVSRAMCFSTDPDGNFEGLPGLVNRIILKFYIAVDFVLDRQETQYHTTLVIGLAIIAMAICGFLVTLIMKSQRAPLLNDICRDGPPIIVEAPEVANPTNKDGDQQQEEDPDTLTNSDLLIESLSEGTDDTFSSTDASDNNASMAKTKMTSYMAINEGVEELVANGDNDAEFEIPILDLDHSDNEDDENGGLTLRRPPTPPPKPYQPDEVEVEIRNLNLGRADKSHKAVSPSRVTKPSVGSIKSTDASKIPKMIPSNKCCGKNQVVAPPAEPHNRAKRSRSVAKSSKQIRDLSY</sequence>
<feature type="region of interest" description="Disordered" evidence="1">
    <location>
        <begin position="228"/>
        <end position="302"/>
    </location>
</feature>
<dbReference type="OrthoDB" id="10568173at2759"/>
<evidence type="ECO:0000256" key="1">
    <source>
        <dbReference type="SAM" id="MobiDB-lite"/>
    </source>
</evidence>
<keyword evidence="2" id="KW-0472">Membrane</keyword>
<dbReference type="AlphaFoldDB" id="A0A6P4EXT3"/>